<proteinExistence type="predicted"/>
<dbReference type="PROSITE" id="PS50267">
    <property type="entry name" value="NA_NEUROTRAN_SYMP_3"/>
    <property type="match status" value="1"/>
</dbReference>
<evidence type="ECO:0000256" key="3">
    <source>
        <dbReference type="ARBA" id="ARBA00022692"/>
    </source>
</evidence>
<reference evidence="7" key="1">
    <citation type="submission" date="2018-05" db="EMBL/GenBank/DDBJ databases">
        <authorList>
            <person name="Lanie J.A."/>
            <person name="Ng W.-L."/>
            <person name="Kazmierczak K.M."/>
            <person name="Andrzejewski T.M."/>
            <person name="Davidsen T.M."/>
            <person name="Wayne K.J."/>
            <person name="Tettelin H."/>
            <person name="Glass J.I."/>
            <person name="Rusch D."/>
            <person name="Podicherti R."/>
            <person name="Tsui H.-C.T."/>
            <person name="Winkler M.E."/>
        </authorList>
    </citation>
    <scope>NUCLEOTIDE SEQUENCE</scope>
</reference>
<name>A0A381PKB3_9ZZZZ</name>
<evidence type="ECO:0008006" key="8">
    <source>
        <dbReference type="Google" id="ProtNLM"/>
    </source>
</evidence>
<dbReference type="NCBIfam" id="NF037979">
    <property type="entry name" value="Na_transp"/>
    <property type="match status" value="1"/>
</dbReference>
<feature type="transmembrane region" description="Helical" evidence="6">
    <location>
        <begin position="291"/>
        <end position="309"/>
    </location>
</feature>
<evidence type="ECO:0000256" key="1">
    <source>
        <dbReference type="ARBA" id="ARBA00004141"/>
    </source>
</evidence>
<dbReference type="AlphaFoldDB" id="A0A381PKB3"/>
<protein>
    <recommendedName>
        <fullName evidence="8">Sodium-dependent transporter</fullName>
    </recommendedName>
</protein>
<dbReference type="PANTHER" id="PTHR42948">
    <property type="entry name" value="TRANSPORTER"/>
    <property type="match status" value="1"/>
</dbReference>
<dbReference type="GO" id="GO:0016020">
    <property type="term" value="C:membrane"/>
    <property type="evidence" value="ECO:0007669"/>
    <property type="project" value="UniProtKB-SubCell"/>
</dbReference>
<keyword evidence="2" id="KW-0813">Transport</keyword>
<dbReference type="EMBL" id="UINC01000989">
    <property type="protein sequence ID" value="SUZ66617.1"/>
    <property type="molecule type" value="Genomic_DNA"/>
</dbReference>
<feature type="transmembrane region" description="Helical" evidence="6">
    <location>
        <begin position="253"/>
        <end position="279"/>
    </location>
</feature>
<evidence type="ECO:0000256" key="6">
    <source>
        <dbReference type="SAM" id="Phobius"/>
    </source>
</evidence>
<evidence type="ECO:0000256" key="4">
    <source>
        <dbReference type="ARBA" id="ARBA00022989"/>
    </source>
</evidence>
<feature type="transmembrane region" description="Helical" evidence="6">
    <location>
        <begin position="200"/>
        <end position="222"/>
    </location>
</feature>
<feature type="transmembrane region" description="Helical" evidence="6">
    <location>
        <begin position="343"/>
        <end position="360"/>
    </location>
</feature>
<dbReference type="InterPro" id="IPR037272">
    <property type="entry name" value="SNS_sf"/>
</dbReference>
<dbReference type="PANTHER" id="PTHR42948:SF1">
    <property type="entry name" value="TRANSPORTER"/>
    <property type="match status" value="1"/>
</dbReference>
<evidence type="ECO:0000313" key="7">
    <source>
        <dbReference type="EMBL" id="SUZ66617.1"/>
    </source>
</evidence>
<feature type="transmembrane region" description="Helical" evidence="6">
    <location>
        <begin position="120"/>
        <end position="139"/>
    </location>
</feature>
<keyword evidence="4 6" id="KW-1133">Transmembrane helix</keyword>
<sequence length="419" mass="46404">MYLIFCFILCFPVIVSEIAIGRNSKKNAIGAFNKLGYKKWNFIGKMGVFCGILILSFYTIVAGWVLGYVVEMLEGNFSISNNFSEYVNDVDRILIYSALFMFFTALIVSKGIEDGIEKAAKILMPSLLVIILLLIIYAMTLPNAINGIKYYLIPDFSQINLSVAGNALGQAFFSLSLGMGMLITYGSYISKDNNIIKSAFLITLTDVGVAFLSGLIIFPFIFSSNIQSDGGPGLIFEVLPKIFESLGSPSDVIIGSAFFILLGFAALTSTISLLEVPVSYLIDEYKISRKLSVWIIACFIFLLGIPSALSQGSSEIFSNFIYYFNSKTAIDFMSFVIDISNDTLLPLGGFLITIFVSYVWKTKNLSKEISRGNNKFKGSLIEKYLIFSISYVCPFILGSIFILTFLNKFFGFSLDSIQI</sequence>
<comment type="subcellular location">
    <subcellularLocation>
        <location evidence="1">Membrane</location>
        <topology evidence="1">Multi-pass membrane protein</topology>
    </subcellularLocation>
</comment>
<accession>A0A381PKB3</accession>
<evidence type="ECO:0000256" key="2">
    <source>
        <dbReference type="ARBA" id="ARBA00022448"/>
    </source>
</evidence>
<feature type="transmembrane region" description="Helical" evidence="6">
    <location>
        <begin position="48"/>
        <end position="70"/>
    </location>
</feature>
<feature type="transmembrane region" description="Helical" evidence="6">
    <location>
        <begin position="90"/>
        <end position="108"/>
    </location>
</feature>
<dbReference type="InterPro" id="IPR047218">
    <property type="entry name" value="YocR/YhdH-like"/>
</dbReference>
<dbReference type="CDD" id="cd10336">
    <property type="entry name" value="SLC6sbd_Tyt1-Like"/>
    <property type="match status" value="1"/>
</dbReference>
<feature type="transmembrane region" description="Helical" evidence="6">
    <location>
        <begin position="159"/>
        <end position="188"/>
    </location>
</feature>
<dbReference type="Pfam" id="PF00209">
    <property type="entry name" value="SNF"/>
    <property type="match status" value="1"/>
</dbReference>
<organism evidence="7">
    <name type="scientific">marine metagenome</name>
    <dbReference type="NCBI Taxonomy" id="408172"/>
    <lineage>
        <taxon>unclassified sequences</taxon>
        <taxon>metagenomes</taxon>
        <taxon>ecological metagenomes</taxon>
    </lineage>
</organism>
<dbReference type="SUPFAM" id="SSF161070">
    <property type="entry name" value="SNF-like"/>
    <property type="match status" value="1"/>
</dbReference>
<dbReference type="InterPro" id="IPR000175">
    <property type="entry name" value="Na/ntran_symport"/>
</dbReference>
<evidence type="ECO:0000256" key="5">
    <source>
        <dbReference type="ARBA" id="ARBA00023136"/>
    </source>
</evidence>
<feature type="transmembrane region" description="Helical" evidence="6">
    <location>
        <begin position="381"/>
        <end position="406"/>
    </location>
</feature>
<gene>
    <name evidence="7" type="ORF">METZ01_LOCUS19471</name>
</gene>
<keyword evidence="5 6" id="KW-0472">Membrane</keyword>
<keyword evidence="3 6" id="KW-0812">Transmembrane</keyword>